<dbReference type="PANTHER" id="PTHR42776:SF27">
    <property type="entry name" value="DIPEPTIDYL PEPTIDASE FAMILY MEMBER 6"/>
    <property type="match status" value="1"/>
</dbReference>
<evidence type="ECO:0000313" key="5">
    <source>
        <dbReference type="Proteomes" id="UP001170717"/>
    </source>
</evidence>
<gene>
    <name evidence="4" type="ORF">Q4527_07535</name>
</gene>
<dbReference type="AlphaFoldDB" id="A0AAW7YXY5"/>
<evidence type="ECO:0000256" key="1">
    <source>
        <dbReference type="ARBA" id="ARBA00022801"/>
    </source>
</evidence>
<dbReference type="SUPFAM" id="SSF82171">
    <property type="entry name" value="DPP6 N-terminal domain-like"/>
    <property type="match status" value="1"/>
</dbReference>
<sequence length="669" mass="76321">MSHFKLIFLALLSSLVLLCEPVQAEDKEADGENISDFFKASKYKLFSINPSGTAVAFIEPKEATYDLIIYDLKRGTMDDPITFERQQLQVQHKNKIMSWETHHNKIYELKWLSDSFLSLKQHSNGRFHRYVLVEFADRSQQPNPAFRLSYISQNGYWVDTLPNQTNKAIFARYEHSDDYDYYIDLFKLDLTEKISESNFRRKLRLNKTGPKLHNWVFDSKGWRLAGTRTVDDVTELFARTGSKPKKYRYKSVWESKKGDVLKVVGGNAEKLLLLTNHNSDKINLRTFDIESQQFAEVVFEHPFYDLTAAIRHPETKDIIGVSFIEKGMAKQVYFSDDYNALTTRLSKSTKIEGVYAVDMDKSGNNIIFVADDSANPGQTYYYNRTTDSFSHLIDLYPWLSNKSLSKTKLLRLEAEDGVTLEAFLTLPSTQNPPLVVIPHGGPIGVSDSRHYSGNIQVLVDAGFATLQVNYRGSAGYGKAFKQQGLQQWGRLIEDDIEQALSFTKDNYEVNANQVCIVGGSYGGYSALYSVIRSPQLYKCAASFAGVTDLALRFQRSDAQRDGMMRALTEIMGDPKTQQDELFKYSPLYQFKGITKPVFIAHGTDDSNVDIEHSYRLHFALKDHGIKHKWMVMDDVGHGFSDPDDAAVYYNALIEFLSTHLEEEQPVLNH</sequence>
<comment type="caution">
    <text evidence="4">The sequence shown here is derived from an EMBL/GenBank/DDBJ whole genome shotgun (WGS) entry which is preliminary data.</text>
</comment>
<reference evidence="4" key="1">
    <citation type="submission" date="2023-07" db="EMBL/GenBank/DDBJ databases">
        <title>Genome content predicts the carbon catabolic preferences of heterotrophic bacteria.</title>
        <authorList>
            <person name="Gralka M."/>
        </authorList>
    </citation>
    <scope>NUCLEOTIDE SEQUENCE</scope>
    <source>
        <strain evidence="4">F2M12</strain>
    </source>
</reference>
<dbReference type="Proteomes" id="UP001170717">
    <property type="component" value="Unassembled WGS sequence"/>
</dbReference>
<protein>
    <submittedName>
        <fullName evidence="4">Prolyl oligopeptidase family serine peptidase</fullName>
    </submittedName>
</protein>
<keyword evidence="1" id="KW-0378">Hydrolase</keyword>
<dbReference type="EMBL" id="JAUOQI010000004">
    <property type="protein sequence ID" value="MDO6577240.1"/>
    <property type="molecule type" value="Genomic_DNA"/>
</dbReference>
<organism evidence="4 5">
    <name type="scientific">Alteromonas stellipolaris</name>
    <dbReference type="NCBI Taxonomy" id="233316"/>
    <lineage>
        <taxon>Bacteria</taxon>
        <taxon>Pseudomonadati</taxon>
        <taxon>Pseudomonadota</taxon>
        <taxon>Gammaproteobacteria</taxon>
        <taxon>Alteromonadales</taxon>
        <taxon>Alteromonadaceae</taxon>
        <taxon>Alteromonas/Salinimonas group</taxon>
        <taxon>Alteromonas</taxon>
    </lineage>
</organism>
<name>A0AAW7YXY5_9ALTE</name>
<dbReference type="GO" id="GO:0004252">
    <property type="term" value="F:serine-type endopeptidase activity"/>
    <property type="evidence" value="ECO:0007669"/>
    <property type="project" value="TreeGrafter"/>
</dbReference>
<accession>A0AAW7YXY5</accession>
<evidence type="ECO:0000259" key="3">
    <source>
        <dbReference type="Pfam" id="PF00326"/>
    </source>
</evidence>
<dbReference type="GO" id="GO:0006508">
    <property type="term" value="P:proteolysis"/>
    <property type="evidence" value="ECO:0007669"/>
    <property type="project" value="InterPro"/>
</dbReference>
<dbReference type="Gene3D" id="3.40.50.1820">
    <property type="entry name" value="alpha/beta hydrolase"/>
    <property type="match status" value="1"/>
</dbReference>
<feature type="domain" description="Peptidase S9 prolyl oligopeptidase catalytic" evidence="3">
    <location>
        <begin position="450"/>
        <end position="661"/>
    </location>
</feature>
<dbReference type="SUPFAM" id="SSF53474">
    <property type="entry name" value="alpha/beta-Hydrolases"/>
    <property type="match status" value="1"/>
</dbReference>
<dbReference type="PANTHER" id="PTHR42776">
    <property type="entry name" value="SERINE PEPTIDASE S9 FAMILY MEMBER"/>
    <property type="match status" value="1"/>
</dbReference>
<evidence type="ECO:0000256" key="2">
    <source>
        <dbReference type="SAM" id="SignalP"/>
    </source>
</evidence>
<dbReference type="InterPro" id="IPR029058">
    <property type="entry name" value="AB_hydrolase_fold"/>
</dbReference>
<dbReference type="RefSeq" id="WP_063457451.1">
    <property type="nucleotide sequence ID" value="NZ_CP015346.1"/>
</dbReference>
<keyword evidence="2" id="KW-0732">Signal</keyword>
<feature type="signal peptide" evidence="2">
    <location>
        <begin position="1"/>
        <end position="24"/>
    </location>
</feature>
<feature type="chain" id="PRO_5043499460" evidence="2">
    <location>
        <begin position="25"/>
        <end position="669"/>
    </location>
</feature>
<dbReference type="InterPro" id="IPR001375">
    <property type="entry name" value="Peptidase_S9_cat"/>
</dbReference>
<dbReference type="Pfam" id="PF00326">
    <property type="entry name" value="Peptidase_S9"/>
    <property type="match status" value="1"/>
</dbReference>
<proteinExistence type="predicted"/>
<evidence type="ECO:0000313" key="4">
    <source>
        <dbReference type="EMBL" id="MDO6577240.1"/>
    </source>
</evidence>